<dbReference type="PANTHER" id="PTHR11871">
    <property type="entry name" value="PROTEIN PHOSPHATASE PP2A REGULATORY SUBUNIT B"/>
    <property type="match status" value="1"/>
</dbReference>
<sequence length="391" mass="44545">MPVKEGACLQADSHMAAPSPDHRPVWKHVQNVGDECADEDTIDADTITAVAFSPSGAYLAAGDKSGRVWIHAEKSSKEFDHVHQYEYYTHFQSHKHDIDYLKSQDIEEKINMIRWCPNTHGSQMLLTTNDKTIKLWKLYQHFVHSITNLNRDGRDGVLRIPVLSHVDTVPACTLKNAFTDAHAYHINSISLNSDHETFISSDDLRINMWHLSVPNVSFNIIDIKPENMEELTEVVTSAQFHPVSCNQLIFSSSRGVIRLMDMRCKALLTSPDVVFESEADLQDRSFFSEIVSSISDATFTRDGRFIVSRDYLTSKIWDVRVPVRPLHVVATHDYIKPRLSDVYENDCIFDKFEVAVAGNRFITGSYNSEAIIYDWDAHLTHRIRPPKPTSL</sequence>
<organism evidence="5 6">
    <name type="scientific">Plasmodiophora brassicae</name>
    <name type="common">Clubroot disease agent</name>
    <dbReference type="NCBI Taxonomy" id="37360"/>
    <lineage>
        <taxon>Eukaryota</taxon>
        <taxon>Sar</taxon>
        <taxon>Rhizaria</taxon>
        <taxon>Endomyxa</taxon>
        <taxon>Phytomyxea</taxon>
        <taxon>Plasmodiophorida</taxon>
        <taxon>Plasmodiophoridae</taxon>
        <taxon>Plasmodiophora</taxon>
    </lineage>
</organism>
<evidence type="ECO:0000256" key="2">
    <source>
        <dbReference type="ARBA" id="ARBA00022574"/>
    </source>
</evidence>
<proteinExistence type="inferred from homology"/>
<dbReference type="STRING" id="37360.A0A0G4IX84"/>
<accession>A0A0G4IX84</accession>
<comment type="similarity">
    <text evidence="1 4">Belongs to the phosphatase 2A regulatory subunit B family.</text>
</comment>
<dbReference type="EMBL" id="CDSF01000094">
    <property type="protein sequence ID" value="CEO99862.1"/>
    <property type="molecule type" value="Genomic_DNA"/>
</dbReference>
<evidence type="ECO:0000256" key="1">
    <source>
        <dbReference type="ARBA" id="ARBA00008259"/>
    </source>
</evidence>
<evidence type="ECO:0000256" key="3">
    <source>
        <dbReference type="ARBA" id="ARBA00022737"/>
    </source>
</evidence>
<evidence type="ECO:0000313" key="5">
    <source>
        <dbReference type="EMBL" id="CEO99862.1"/>
    </source>
</evidence>
<dbReference type="InterPro" id="IPR001680">
    <property type="entry name" value="WD40_rpt"/>
</dbReference>
<dbReference type="Pfam" id="PF00400">
    <property type="entry name" value="WD40"/>
    <property type="match status" value="2"/>
</dbReference>
<dbReference type="InterPro" id="IPR015943">
    <property type="entry name" value="WD40/YVTN_repeat-like_dom_sf"/>
</dbReference>
<dbReference type="GO" id="GO:0000159">
    <property type="term" value="C:protein phosphatase type 2A complex"/>
    <property type="evidence" value="ECO:0007669"/>
    <property type="project" value="UniProtKB-UniRule"/>
</dbReference>
<dbReference type="AlphaFoldDB" id="A0A0G4IX84"/>
<dbReference type="OrthoDB" id="6274823at2759"/>
<keyword evidence="2 4" id="KW-0853">WD repeat</keyword>
<protein>
    <recommendedName>
        <fullName evidence="4">Serine/threonine-protein phosphatase 2A 55 kDa regulatory subunit B</fullName>
    </recommendedName>
</protein>
<dbReference type="PIRSF" id="PIRSF037309">
    <property type="entry name" value="PP2A_PR55"/>
    <property type="match status" value="1"/>
</dbReference>
<dbReference type="OMA" id="NQIKWCR"/>
<dbReference type="SUPFAM" id="SSF50978">
    <property type="entry name" value="WD40 repeat-like"/>
    <property type="match status" value="1"/>
</dbReference>
<dbReference type="Proteomes" id="UP000039324">
    <property type="component" value="Unassembled WGS sequence"/>
</dbReference>
<reference evidence="5 6" key="1">
    <citation type="submission" date="2015-02" db="EMBL/GenBank/DDBJ databases">
        <authorList>
            <person name="Chooi Y.-H."/>
        </authorList>
    </citation>
    <scope>NUCLEOTIDE SEQUENCE [LARGE SCALE GENOMIC DNA]</scope>
    <source>
        <strain evidence="5">E3</strain>
    </source>
</reference>
<evidence type="ECO:0000256" key="4">
    <source>
        <dbReference type="RuleBase" id="RU331113"/>
    </source>
</evidence>
<dbReference type="InterPro" id="IPR000009">
    <property type="entry name" value="PP2A_PR55"/>
</dbReference>
<dbReference type="PRINTS" id="PR00600">
    <property type="entry name" value="PP2APR55"/>
</dbReference>
<dbReference type="Gene3D" id="2.130.10.10">
    <property type="entry name" value="YVTN repeat-like/Quinoprotein amine dehydrogenase"/>
    <property type="match status" value="2"/>
</dbReference>
<name>A0A0G4IX84_PLABS</name>
<dbReference type="SMART" id="SM00320">
    <property type="entry name" value="WD40"/>
    <property type="match status" value="4"/>
</dbReference>
<keyword evidence="3 4" id="KW-0677">Repeat</keyword>
<feature type="non-terminal residue" evidence="5">
    <location>
        <position position="391"/>
    </location>
</feature>
<evidence type="ECO:0000313" key="6">
    <source>
        <dbReference type="Proteomes" id="UP000039324"/>
    </source>
</evidence>
<dbReference type="InterPro" id="IPR036322">
    <property type="entry name" value="WD40_repeat_dom_sf"/>
</dbReference>
<keyword evidence="6" id="KW-1185">Reference proteome</keyword>
<gene>
    <name evidence="5" type="ORF">PBRA_007596</name>
</gene>
<dbReference type="GO" id="GO:0019888">
    <property type="term" value="F:protein phosphatase regulator activity"/>
    <property type="evidence" value="ECO:0007669"/>
    <property type="project" value="InterPro"/>
</dbReference>